<proteinExistence type="predicted"/>
<name>C0QTF7_PERMH</name>
<evidence type="ECO:0000313" key="1">
    <source>
        <dbReference type="EMBL" id="ACO03732.1"/>
    </source>
</evidence>
<protein>
    <recommendedName>
        <fullName evidence="3">Uracil-DNA glycosylase</fullName>
    </recommendedName>
</protein>
<sequence length="59" mass="6951">MAGKSVNCYRCKHFFITWDRNFPYGCRAYNFKSRSLPSFEVRSASGKECLSFEEKDKKV</sequence>
<dbReference type="eggNOG" id="ENOG5033AUC">
    <property type="taxonomic scope" value="Bacteria"/>
</dbReference>
<dbReference type="EMBL" id="CP001230">
    <property type="protein sequence ID" value="ACO03732.1"/>
    <property type="molecule type" value="Genomic_DNA"/>
</dbReference>
<accession>C0QTF7</accession>
<evidence type="ECO:0008006" key="3">
    <source>
        <dbReference type="Google" id="ProtNLM"/>
    </source>
</evidence>
<dbReference type="STRING" id="123214.PERMA_0174"/>
<organism evidence="1 2">
    <name type="scientific">Persephonella marina (strain DSM 14350 / EX-H1)</name>
    <dbReference type="NCBI Taxonomy" id="123214"/>
    <lineage>
        <taxon>Bacteria</taxon>
        <taxon>Pseudomonadati</taxon>
        <taxon>Aquificota</taxon>
        <taxon>Aquificia</taxon>
        <taxon>Aquificales</taxon>
        <taxon>Hydrogenothermaceae</taxon>
        <taxon>Persephonella</taxon>
    </lineage>
</organism>
<dbReference type="HOGENOM" id="CLU_197489_1_0_0"/>
<gene>
    <name evidence="1" type="ordered locus">PERMA_0174</name>
</gene>
<evidence type="ECO:0000313" key="2">
    <source>
        <dbReference type="Proteomes" id="UP000001366"/>
    </source>
</evidence>
<keyword evidence="2" id="KW-1185">Reference proteome</keyword>
<dbReference type="Proteomes" id="UP000001366">
    <property type="component" value="Chromosome"/>
</dbReference>
<reference evidence="1 2" key="1">
    <citation type="journal article" date="2009" name="J. Bacteriol.">
        <title>Complete and draft genome sequences of six members of the Aquificales.</title>
        <authorList>
            <person name="Reysenbach A.L."/>
            <person name="Hamamura N."/>
            <person name="Podar M."/>
            <person name="Griffiths E."/>
            <person name="Ferreira S."/>
            <person name="Hochstein R."/>
            <person name="Heidelberg J."/>
            <person name="Johnson J."/>
            <person name="Mead D."/>
            <person name="Pohorille A."/>
            <person name="Sarmiento M."/>
            <person name="Schweighofer K."/>
            <person name="Seshadri R."/>
            <person name="Voytek M.A."/>
        </authorList>
    </citation>
    <scope>NUCLEOTIDE SEQUENCE [LARGE SCALE GENOMIC DNA]</scope>
    <source>
        <strain evidence="2">DSM 14350 / EX-H1</strain>
    </source>
</reference>
<dbReference type="OrthoDB" id="9807346at2"/>
<dbReference type="PaxDb" id="123214-PERMA_0174"/>
<dbReference type="AlphaFoldDB" id="C0QTF7"/>
<dbReference type="KEGG" id="pmx:PERMA_0174"/>